<comment type="caution">
    <text evidence="4">The sequence shown here is derived from an EMBL/GenBank/DDBJ whole genome shotgun (WGS) entry which is preliminary data.</text>
</comment>
<dbReference type="InterPro" id="IPR050214">
    <property type="entry name" value="Cys_Synth/Cystath_Beta-Synth"/>
</dbReference>
<name>A0ABT2RPI1_9FIRM</name>
<dbReference type="EMBL" id="JAOQJU010000017">
    <property type="protein sequence ID" value="MCU6687318.1"/>
    <property type="molecule type" value="Genomic_DNA"/>
</dbReference>
<accession>A0ABT2RPI1</accession>
<dbReference type="PANTHER" id="PTHR10314">
    <property type="entry name" value="CYSTATHIONINE BETA-SYNTHASE"/>
    <property type="match status" value="1"/>
</dbReference>
<evidence type="ECO:0000256" key="1">
    <source>
        <dbReference type="ARBA" id="ARBA00001933"/>
    </source>
</evidence>
<dbReference type="Pfam" id="PF00291">
    <property type="entry name" value="PALP"/>
    <property type="match status" value="1"/>
</dbReference>
<feature type="domain" description="Tryptophan synthase beta chain-like PALP" evidence="3">
    <location>
        <begin position="11"/>
        <end position="315"/>
    </location>
</feature>
<keyword evidence="5" id="KW-1185">Reference proteome</keyword>
<organism evidence="4 5">
    <name type="scientific">Dorea acetigenes</name>
    <dbReference type="NCBI Taxonomy" id="2981787"/>
    <lineage>
        <taxon>Bacteria</taxon>
        <taxon>Bacillati</taxon>
        <taxon>Bacillota</taxon>
        <taxon>Clostridia</taxon>
        <taxon>Lachnospirales</taxon>
        <taxon>Lachnospiraceae</taxon>
        <taxon>Dorea</taxon>
    </lineage>
</organism>
<evidence type="ECO:0000313" key="4">
    <source>
        <dbReference type="EMBL" id="MCU6687318.1"/>
    </source>
</evidence>
<evidence type="ECO:0000256" key="2">
    <source>
        <dbReference type="ARBA" id="ARBA00022898"/>
    </source>
</evidence>
<gene>
    <name evidence="4" type="ORF">OCV99_12350</name>
</gene>
<dbReference type="Gene3D" id="3.40.50.1100">
    <property type="match status" value="2"/>
</dbReference>
<proteinExistence type="predicted"/>
<dbReference type="InterPro" id="IPR001216">
    <property type="entry name" value="P-phosphate_BS"/>
</dbReference>
<sequence length="329" mass="35921">MSENKVYKSIAELVGNTPLVEIGNYSKTNHLEAKVLAKLEYFNPSGSVKDRAALAMILEAEKSGKIKPGDTIIDFTSGNTGIALAAYANVLGYKFAAVLQPGVSAERTQILKAYGTIFLEFKDIPGVPELIQKEGLVFEKFYALIQKYADAHGYYYINQGRNPENPLAHYRTTGPEIWEATGGKVDYLVLLAGTGGSMVGIGKYLKEKNKNLKIIGVQPAKESLKDPKDPEKNTIDGVLAFHNVPKEKEILYFKEFGVTYDECMEVNADDAYETGRELVKSDGIFLGQSAAAAIHAAAVIAKRAEAKGKTIVAICADNAFKYLSTNIYK</sequence>
<protein>
    <submittedName>
        <fullName evidence="4">Cysteine synthase family protein</fullName>
    </submittedName>
</protein>
<comment type="cofactor">
    <cofactor evidence="1">
        <name>pyridoxal 5'-phosphate</name>
        <dbReference type="ChEBI" id="CHEBI:597326"/>
    </cofactor>
</comment>
<reference evidence="4 5" key="1">
    <citation type="journal article" date="2021" name="ISME Commun">
        <title>Automated analysis of genomic sequences facilitates high-throughput and comprehensive description of bacteria.</title>
        <authorList>
            <person name="Hitch T.C.A."/>
        </authorList>
    </citation>
    <scope>NUCLEOTIDE SEQUENCE [LARGE SCALE GENOMIC DNA]</scope>
    <source>
        <strain evidence="4 5">Sanger_03</strain>
    </source>
</reference>
<evidence type="ECO:0000313" key="5">
    <source>
        <dbReference type="Proteomes" id="UP001652431"/>
    </source>
</evidence>
<dbReference type="PROSITE" id="PS00901">
    <property type="entry name" value="CYS_SYNTHASE"/>
    <property type="match status" value="1"/>
</dbReference>
<evidence type="ECO:0000259" key="3">
    <source>
        <dbReference type="Pfam" id="PF00291"/>
    </source>
</evidence>
<dbReference type="InterPro" id="IPR036052">
    <property type="entry name" value="TrpB-like_PALP_sf"/>
</dbReference>
<keyword evidence="2" id="KW-0663">Pyridoxal phosphate</keyword>
<dbReference type="Proteomes" id="UP001652431">
    <property type="component" value="Unassembled WGS sequence"/>
</dbReference>
<dbReference type="CDD" id="cd01561">
    <property type="entry name" value="CBS_like"/>
    <property type="match status" value="1"/>
</dbReference>
<dbReference type="InterPro" id="IPR001926">
    <property type="entry name" value="TrpB-like_PALP"/>
</dbReference>
<dbReference type="RefSeq" id="WP_158370943.1">
    <property type="nucleotide sequence ID" value="NZ_JAOQJU010000017.1"/>
</dbReference>
<dbReference type="SUPFAM" id="SSF53686">
    <property type="entry name" value="Tryptophan synthase beta subunit-like PLP-dependent enzymes"/>
    <property type="match status" value="1"/>
</dbReference>